<dbReference type="InterPro" id="IPR000210">
    <property type="entry name" value="BTB/POZ_dom"/>
</dbReference>
<evidence type="ECO:0000313" key="3">
    <source>
        <dbReference type="EMBL" id="CAG5077636.1"/>
    </source>
</evidence>
<dbReference type="InterPro" id="IPR011333">
    <property type="entry name" value="SKP1/BTB/POZ_sf"/>
</dbReference>
<dbReference type="SMART" id="SM00225">
    <property type="entry name" value="BTB"/>
    <property type="match status" value="1"/>
</dbReference>
<sequence>MAVKRSITDVSKHTCHFEWRISDISSYLENFHNDLYPDKQQELRSATFTSGSAVGDKWCLRMAINYALFDDDDVLIQLEPVGEFDFGVKIKLTLFILDNEYLKKPIFDRNTVFDIRDEFNYAVLMSKNELLQNKNKLMFNDTLIIGAELTLFDITSSWLNDAMSFGPKCRRITDDYKDFLKKEQDTDTDVIIKVDDKIFKAHRAILMARCPDLFKLFPTRKDGSQVEGRITIPDMDPGTFYTILQFIHTDEVKDLDDNAENLLNAANKLKLKKLRQMCLQSLLKSLTCQSAPRLLKFAYDYNLSEILDFIANYIVSNADEVIDTPEYKTFTELNPSISYILFEKFITFKVDGSAFKNDTAS</sequence>
<dbReference type="SUPFAM" id="SSF49599">
    <property type="entry name" value="TRAF domain-like"/>
    <property type="match status" value="1"/>
</dbReference>
<evidence type="ECO:0000259" key="2">
    <source>
        <dbReference type="PROSITE" id="PS50144"/>
    </source>
</evidence>
<dbReference type="EMBL" id="CAJNRD030001117">
    <property type="protein sequence ID" value="CAG5077636.1"/>
    <property type="molecule type" value="Genomic_DNA"/>
</dbReference>
<keyword evidence="4" id="KW-1185">Reference proteome</keyword>
<dbReference type="OrthoDB" id="7624723at2759"/>
<dbReference type="PROSITE" id="PS50097">
    <property type="entry name" value="BTB"/>
    <property type="match status" value="1"/>
</dbReference>
<accession>A0A8J2H600</accession>
<protein>
    <submittedName>
        <fullName evidence="3">Similar to spop-b: Speckle-type POZ protein B (Xenopus laevis)</fullName>
    </submittedName>
</protein>
<feature type="domain" description="MATH" evidence="2">
    <location>
        <begin position="14"/>
        <end position="149"/>
    </location>
</feature>
<dbReference type="Proteomes" id="UP000786811">
    <property type="component" value="Unassembled WGS sequence"/>
</dbReference>
<feature type="domain" description="BTB" evidence="1">
    <location>
        <begin position="188"/>
        <end position="256"/>
    </location>
</feature>
<evidence type="ECO:0000313" key="4">
    <source>
        <dbReference type="Proteomes" id="UP000786811"/>
    </source>
</evidence>
<reference evidence="3" key="1">
    <citation type="submission" date="2021-04" db="EMBL/GenBank/DDBJ databases">
        <authorList>
            <person name="Chebbi M.A.C M."/>
        </authorList>
    </citation>
    <scope>NUCLEOTIDE SEQUENCE</scope>
</reference>
<gene>
    <name evidence="3" type="ORF">HICCMSTLAB_LOCUS2519</name>
</gene>
<dbReference type="InterPro" id="IPR002083">
    <property type="entry name" value="MATH/TRAF_dom"/>
</dbReference>
<dbReference type="AlphaFoldDB" id="A0A8J2H600"/>
<name>A0A8J2H600_COTCN</name>
<dbReference type="Gene3D" id="2.60.210.10">
    <property type="entry name" value="Apoptosis, Tumor Necrosis Factor Receptor Associated Protein 2, Chain A"/>
    <property type="match status" value="1"/>
</dbReference>
<evidence type="ECO:0000259" key="1">
    <source>
        <dbReference type="PROSITE" id="PS50097"/>
    </source>
</evidence>
<comment type="caution">
    <text evidence="3">The sequence shown here is derived from an EMBL/GenBank/DDBJ whole genome shotgun (WGS) entry which is preliminary data.</text>
</comment>
<dbReference type="Pfam" id="PF00651">
    <property type="entry name" value="BTB"/>
    <property type="match status" value="1"/>
</dbReference>
<dbReference type="PANTHER" id="PTHR24413">
    <property type="entry name" value="SPECKLE-TYPE POZ PROTEIN"/>
    <property type="match status" value="1"/>
</dbReference>
<dbReference type="GO" id="GO:0030163">
    <property type="term" value="P:protein catabolic process"/>
    <property type="evidence" value="ECO:0007669"/>
    <property type="project" value="UniProtKB-ARBA"/>
</dbReference>
<dbReference type="InterPro" id="IPR008974">
    <property type="entry name" value="TRAF-like"/>
</dbReference>
<organism evidence="3 4">
    <name type="scientific">Cotesia congregata</name>
    <name type="common">Parasitoid wasp</name>
    <name type="synonym">Apanteles congregatus</name>
    <dbReference type="NCBI Taxonomy" id="51543"/>
    <lineage>
        <taxon>Eukaryota</taxon>
        <taxon>Metazoa</taxon>
        <taxon>Ecdysozoa</taxon>
        <taxon>Arthropoda</taxon>
        <taxon>Hexapoda</taxon>
        <taxon>Insecta</taxon>
        <taxon>Pterygota</taxon>
        <taxon>Neoptera</taxon>
        <taxon>Endopterygota</taxon>
        <taxon>Hymenoptera</taxon>
        <taxon>Apocrita</taxon>
        <taxon>Ichneumonoidea</taxon>
        <taxon>Braconidae</taxon>
        <taxon>Microgastrinae</taxon>
        <taxon>Cotesia</taxon>
    </lineage>
</organism>
<proteinExistence type="predicted"/>
<dbReference type="SUPFAM" id="SSF54695">
    <property type="entry name" value="POZ domain"/>
    <property type="match status" value="1"/>
</dbReference>
<dbReference type="Gene3D" id="3.30.710.10">
    <property type="entry name" value="Potassium Channel Kv1.1, Chain A"/>
    <property type="match status" value="1"/>
</dbReference>
<dbReference type="PROSITE" id="PS50144">
    <property type="entry name" value="MATH"/>
    <property type="match status" value="1"/>
</dbReference>
<dbReference type="CDD" id="cd18186">
    <property type="entry name" value="BTB_POZ_ZBTB_KLHL-like"/>
    <property type="match status" value="1"/>
</dbReference>
<dbReference type="Pfam" id="PF22486">
    <property type="entry name" value="MATH_2"/>
    <property type="match status" value="1"/>
</dbReference>